<comment type="caution">
    <text evidence="2">The sequence shown here is derived from an EMBL/GenBank/DDBJ whole genome shotgun (WGS) entry which is preliminary data.</text>
</comment>
<evidence type="ECO:0000256" key="1">
    <source>
        <dbReference type="SAM" id="SignalP"/>
    </source>
</evidence>
<dbReference type="EMBL" id="JAMWYS010000032">
    <property type="protein sequence ID" value="MCO4293155.1"/>
    <property type="molecule type" value="Genomic_DNA"/>
</dbReference>
<protein>
    <submittedName>
        <fullName evidence="2">Uncharacterized protein</fullName>
    </submittedName>
</protein>
<proteinExistence type="predicted"/>
<dbReference type="RefSeq" id="WP_252587657.1">
    <property type="nucleotide sequence ID" value="NZ_JAMWYS010000032.1"/>
</dbReference>
<dbReference type="Proteomes" id="UP001155182">
    <property type="component" value="Unassembled WGS sequence"/>
</dbReference>
<reference evidence="2" key="1">
    <citation type="submission" date="2022-06" db="EMBL/GenBank/DDBJ databases">
        <title>Solitalea sp. MAHUQ-68 isolated from rhizospheric soil.</title>
        <authorList>
            <person name="Huq M.A."/>
        </authorList>
    </citation>
    <scope>NUCLEOTIDE SEQUENCE</scope>
    <source>
        <strain evidence="2">MAHUQ-68</strain>
    </source>
</reference>
<evidence type="ECO:0000313" key="2">
    <source>
        <dbReference type="EMBL" id="MCO4293155.1"/>
    </source>
</evidence>
<accession>A0A9X2JDQ3</accession>
<evidence type="ECO:0000313" key="3">
    <source>
        <dbReference type="Proteomes" id="UP001155182"/>
    </source>
</evidence>
<dbReference type="AlphaFoldDB" id="A0A9X2JDQ3"/>
<organism evidence="2 3">
    <name type="scientific">Solitalea agri</name>
    <dbReference type="NCBI Taxonomy" id="2953739"/>
    <lineage>
        <taxon>Bacteria</taxon>
        <taxon>Pseudomonadati</taxon>
        <taxon>Bacteroidota</taxon>
        <taxon>Sphingobacteriia</taxon>
        <taxon>Sphingobacteriales</taxon>
        <taxon>Sphingobacteriaceae</taxon>
        <taxon>Solitalea</taxon>
    </lineage>
</organism>
<feature type="signal peptide" evidence="1">
    <location>
        <begin position="1"/>
        <end position="19"/>
    </location>
</feature>
<keyword evidence="3" id="KW-1185">Reference proteome</keyword>
<sequence length="228" mass="26683">MKKVAFTLACVLFAINITAQDLDGYRLSGGAYISPKEYVLYLKLPFFKETFLKGKITTAKGRVVTPIDLRFDMFTNELQYLYNKRVYLVSEPVSEFILFEPIGDSIVEYKFRKYQLENHGKVEPVFCEVLYDGSIKLLKYVKKSEMNVSEMTQATTKKTFIDYEVLYLQQEDKPLLKLDKNVKNLLSLIPFNKQQQVEDYIKLNKIKINNKEQLTNVLIFYDSLNPKF</sequence>
<gene>
    <name evidence="2" type="ORF">NF867_09790</name>
</gene>
<keyword evidence="1" id="KW-0732">Signal</keyword>
<feature type="chain" id="PRO_5040883927" evidence="1">
    <location>
        <begin position="20"/>
        <end position="228"/>
    </location>
</feature>
<name>A0A9X2JDQ3_9SPHI</name>